<name>A0A7Z1A438_MORCA</name>
<feature type="compositionally biased region" description="Polar residues" evidence="1">
    <location>
        <begin position="1"/>
        <end position="17"/>
    </location>
</feature>
<reference evidence="2 3" key="1">
    <citation type="journal article" date="2016" name="Genome Biol. Evol.">
        <title>Comparative Genomic Analyses of the Moraxella catarrhalis Serosensitive and Seroresistant Lineages Demonstrate Their Independent Evolution.</title>
        <authorList>
            <person name="Earl J.P."/>
            <person name="de Vries S.P."/>
            <person name="Ahmed A."/>
            <person name="Powell E."/>
            <person name="Schultz M.P."/>
            <person name="Hermans P.W."/>
            <person name="Hill D.J."/>
            <person name="Zhou Z."/>
            <person name="Constantinidou C.I."/>
            <person name="Hu F.Z."/>
            <person name="Bootsma H.J."/>
            <person name="Ehrlich G.D."/>
        </authorList>
    </citation>
    <scope>NUCLEOTIDE SEQUENCE [LARGE SCALE GENOMIC DNA]</scope>
    <source>
        <strain evidence="2 3">Z7574</strain>
    </source>
</reference>
<feature type="region of interest" description="Disordered" evidence="1">
    <location>
        <begin position="1"/>
        <end position="39"/>
    </location>
</feature>
<evidence type="ECO:0000313" key="3">
    <source>
        <dbReference type="Proteomes" id="UP000078446"/>
    </source>
</evidence>
<accession>A0A7Z1A438</accession>
<dbReference type="AlphaFoldDB" id="A0A7Z1A438"/>
<gene>
    <name evidence="2" type="ORF">AO382_1321</name>
</gene>
<evidence type="ECO:0000256" key="1">
    <source>
        <dbReference type="SAM" id="MobiDB-lite"/>
    </source>
</evidence>
<protein>
    <submittedName>
        <fullName evidence="2">Uncharacterized protein</fullName>
    </submittedName>
</protein>
<comment type="caution">
    <text evidence="2">The sequence shown here is derived from an EMBL/GenBank/DDBJ whole genome shotgun (WGS) entry which is preliminary data.</text>
</comment>
<dbReference type="Proteomes" id="UP000078446">
    <property type="component" value="Unassembled WGS sequence"/>
</dbReference>
<proteinExistence type="predicted"/>
<sequence>MLSTPWTVRQSPLTDQNDTFDRPTKAWAQDRESCLINQP</sequence>
<feature type="compositionally biased region" description="Basic and acidic residues" evidence="1">
    <location>
        <begin position="19"/>
        <end position="33"/>
    </location>
</feature>
<organism evidence="2 3">
    <name type="scientific">Moraxella catarrhalis</name>
    <name type="common">Branhamella catarrhalis</name>
    <dbReference type="NCBI Taxonomy" id="480"/>
    <lineage>
        <taxon>Bacteria</taxon>
        <taxon>Pseudomonadati</taxon>
        <taxon>Pseudomonadota</taxon>
        <taxon>Gammaproteobacteria</taxon>
        <taxon>Moraxellales</taxon>
        <taxon>Moraxellaceae</taxon>
        <taxon>Moraxella</taxon>
    </lineage>
</organism>
<evidence type="ECO:0000313" key="2">
    <source>
        <dbReference type="EMBL" id="OAV00588.1"/>
    </source>
</evidence>
<dbReference type="EMBL" id="LXHE01000013">
    <property type="protein sequence ID" value="OAV00588.1"/>
    <property type="molecule type" value="Genomic_DNA"/>
</dbReference>